<dbReference type="NCBIfam" id="TIGR00715">
    <property type="entry name" value="precor6x_red"/>
    <property type="match status" value="1"/>
</dbReference>
<comment type="caution">
    <text evidence="4">The sequence shown here is derived from an EMBL/GenBank/DDBJ whole genome shotgun (WGS) entry which is preliminary data.</text>
</comment>
<evidence type="ECO:0000256" key="3">
    <source>
        <dbReference type="ARBA" id="ARBA00023002"/>
    </source>
</evidence>
<dbReference type="PANTHER" id="PTHR36925:SF1">
    <property type="entry name" value="COBALT-PRECORRIN-6A REDUCTASE"/>
    <property type="match status" value="1"/>
</dbReference>
<keyword evidence="5" id="KW-1185">Reference proteome</keyword>
<gene>
    <name evidence="4" type="primary">cobK</name>
    <name evidence="4" type="ORF">HZF24_12930</name>
</gene>
<evidence type="ECO:0000313" key="4">
    <source>
        <dbReference type="EMBL" id="NYB75045.1"/>
    </source>
</evidence>
<protein>
    <submittedName>
        <fullName evidence="4">Precorrin-6A reductase</fullName>
        <ecNumber evidence="4">1.3.1.54</ecNumber>
    </submittedName>
</protein>
<name>A0A974BKL6_SEDHY</name>
<dbReference type="EC" id="1.3.1.54" evidence="4"/>
<sequence>MNVCIFGGTTEGRLLAEFLSELNAETDLYIATEYGEQFVKGLKNVNVHQSRLDKKSMIELFKNSSVDYVVDATHPFAKIVSQNVREAAEYCNLKYYRIIREADKDEYPIYFDHVENIVRYLNDNEGNILLTTGSKDLDKFTGINNYKERIFVRILPMESSLKRALELAYSNKNIICMQGPFSEELNIAMINSIGSNGTKFLVTKESAASGGFEEKISACIKTNTKCLVLKMAEEEGITLKNFKEIIRGNI</sequence>
<proteinExistence type="predicted"/>
<dbReference type="GO" id="GO:0009236">
    <property type="term" value="P:cobalamin biosynthetic process"/>
    <property type="evidence" value="ECO:0007669"/>
    <property type="project" value="UniProtKB-KW"/>
</dbReference>
<dbReference type="RefSeq" id="WP_179238748.1">
    <property type="nucleotide sequence ID" value="NZ_JACBNQ010000016.1"/>
</dbReference>
<dbReference type="Pfam" id="PF02571">
    <property type="entry name" value="CbiJ"/>
    <property type="match status" value="1"/>
</dbReference>
<evidence type="ECO:0000256" key="2">
    <source>
        <dbReference type="ARBA" id="ARBA00022573"/>
    </source>
</evidence>
<dbReference type="PANTHER" id="PTHR36925">
    <property type="entry name" value="COBALT-PRECORRIN-6A REDUCTASE"/>
    <property type="match status" value="1"/>
</dbReference>
<accession>A0A974BKL6</accession>
<evidence type="ECO:0000256" key="1">
    <source>
        <dbReference type="ARBA" id="ARBA00004953"/>
    </source>
</evidence>
<dbReference type="InterPro" id="IPR003723">
    <property type="entry name" value="Precorrin-6x_reduct"/>
</dbReference>
<organism evidence="4 5">
    <name type="scientific">Sedimentibacter hydroxybenzoicus DSM 7310</name>
    <dbReference type="NCBI Taxonomy" id="1123245"/>
    <lineage>
        <taxon>Bacteria</taxon>
        <taxon>Bacillati</taxon>
        <taxon>Bacillota</taxon>
        <taxon>Tissierellia</taxon>
        <taxon>Sedimentibacter</taxon>
    </lineage>
</organism>
<dbReference type="PROSITE" id="PS51014">
    <property type="entry name" value="COBK_CBIJ"/>
    <property type="match status" value="1"/>
</dbReference>
<dbReference type="AlphaFoldDB" id="A0A974BKL6"/>
<comment type="pathway">
    <text evidence="1">Cofactor biosynthesis; adenosylcobalamin biosynthesis.</text>
</comment>
<reference evidence="4" key="1">
    <citation type="submission" date="2020-07" db="EMBL/GenBank/DDBJ databases">
        <title>Genomic analysis of a strain of Sedimentibacter Hydroxybenzoicus DSM7310.</title>
        <authorList>
            <person name="Ma S."/>
        </authorList>
    </citation>
    <scope>NUCLEOTIDE SEQUENCE</scope>
    <source>
        <strain evidence="4">DSM 7310</strain>
    </source>
</reference>
<keyword evidence="2" id="KW-0169">Cobalamin biosynthesis</keyword>
<dbReference type="Proteomes" id="UP000611629">
    <property type="component" value="Unassembled WGS sequence"/>
</dbReference>
<dbReference type="EMBL" id="JACBNQ010000016">
    <property type="protein sequence ID" value="NYB75045.1"/>
    <property type="molecule type" value="Genomic_DNA"/>
</dbReference>
<evidence type="ECO:0000313" key="5">
    <source>
        <dbReference type="Proteomes" id="UP000611629"/>
    </source>
</evidence>
<keyword evidence="3 4" id="KW-0560">Oxidoreductase</keyword>
<dbReference type="GO" id="GO:0016994">
    <property type="term" value="F:precorrin-6A reductase activity"/>
    <property type="evidence" value="ECO:0007669"/>
    <property type="project" value="UniProtKB-EC"/>
</dbReference>